<dbReference type="InterPro" id="IPR011010">
    <property type="entry name" value="DNA_brk_join_enz"/>
</dbReference>
<name>A0ABQ6ZMH0_9GAMM</name>
<dbReference type="CDD" id="cd00397">
    <property type="entry name" value="DNA_BRE_C"/>
    <property type="match status" value="1"/>
</dbReference>
<dbReference type="PANTHER" id="PTHR30349">
    <property type="entry name" value="PHAGE INTEGRASE-RELATED"/>
    <property type="match status" value="1"/>
</dbReference>
<dbReference type="Gene3D" id="1.10.150.130">
    <property type="match status" value="1"/>
</dbReference>
<dbReference type="PROSITE" id="PS51898">
    <property type="entry name" value="TYR_RECOMBINASE"/>
    <property type="match status" value="1"/>
</dbReference>
<evidence type="ECO:0000256" key="2">
    <source>
        <dbReference type="ARBA" id="ARBA00022908"/>
    </source>
</evidence>
<evidence type="ECO:0000256" key="3">
    <source>
        <dbReference type="ARBA" id="ARBA00023125"/>
    </source>
</evidence>
<dbReference type="InterPro" id="IPR010998">
    <property type="entry name" value="Integrase_recombinase_N"/>
</dbReference>
<evidence type="ECO:0000256" key="4">
    <source>
        <dbReference type="ARBA" id="ARBA00023172"/>
    </source>
</evidence>
<dbReference type="Pfam" id="PF00589">
    <property type="entry name" value="Phage_integrase"/>
    <property type="match status" value="1"/>
</dbReference>
<dbReference type="PANTHER" id="PTHR30349:SF41">
    <property type="entry name" value="INTEGRASE_RECOMBINASE PROTEIN MJ0367-RELATED"/>
    <property type="match status" value="1"/>
</dbReference>
<organism evidence="6 7">
    <name type="scientific">Pseudoxanthomonas japonensis</name>
    <dbReference type="NCBI Taxonomy" id="69284"/>
    <lineage>
        <taxon>Bacteria</taxon>
        <taxon>Pseudomonadati</taxon>
        <taxon>Pseudomonadota</taxon>
        <taxon>Gammaproteobacteria</taxon>
        <taxon>Lysobacterales</taxon>
        <taxon>Lysobacteraceae</taxon>
        <taxon>Pseudoxanthomonas</taxon>
    </lineage>
</organism>
<dbReference type="InterPro" id="IPR050090">
    <property type="entry name" value="Tyrosine_recombinase_XerCD"/>
</dbReference>
<dbReference type="SUPFAM" id="SSF56349">
    <property type="entry name" value="DNA breaking-rejoining enzymes"/>
    <property type="match status" value="1"/>
</dbReference>
<feature type="domain" description="Tyr recombinase" evidence="5">
    <location>
        <begin position="182"/>
        <end position="398"/>
    </location>
</feature>
<evidence type="ECO:0000259" key="5">
    <source>
        <dbReference type="PROSITE" id="PS51898"/>
    </source>
</evidence>
<protein>
    <recommendedName>
        <fullName evidence="5">Tyr recombinase domain-containing protein</fullName>
    </recommendedName>
</protein>
<keyword evidence="4" id="KW-0233">DNA recombination</keyword>
<gene>
    <name evidence="6" type="ORF">CSC78_01660</name>
</gene>
<reference evidence="6 7" key="1">
    <citation type="submission" date="2017-10" db="EMBL/GenBank/DDBJ databases">
        <title>Whole genome sequencing of members of genus Pseudoxanthomonas.</title>
        <authorList>
            <person name="Kumar S."/>
            <person name="Bansal K."/>
            <person name="Kaur A."/>
            <person name="Patil P."/>
            <person name="Sharma S."/>
            <person name="Patil P.B."/>
        </authorList>
    </citation>
    <scope>NUCLEOTIDE SEQUENCE [LARGE SCALE GENOMIC DNA]</scope>
    <source>
        <strain evidence="6 7">DSM 17109</strain>
    </source>
</reference>
<comment type="similarity">
    <text evidence="1">Belongs to the 'phage' integrase family.</text>
</comment>
<sequence length="411" mass="45341">MDIYQPKVIKAIPVKGKGQAAQLLGKSTSLPAGFHFIVDRRTLEPIQDAFDFLLAESVSPIGKPQLRNQENTSKANAEDLVDLLLYANSIRVPLTDFTEELIQGYADSMSETISPQTQKVYSDATILKRVSTAKRSLEYLQNQGRLKNRIDVRRVLVKGEPKLVFAPRVKLPKAPAVDALVKHIPPALIEEMAAILGRMPSEEGNGLSRDRLLFTYLANTGCRISEGLAGSCSDLPLWQIGKQDPLTACFIKVKAKGGHQRNVRLPIWLLEELDLYIKNERAAAVANLSPDQAHDRIFVNHEHAHRAAGSPLSAANFRKIFRRAALKAAERVGSQTVPSPHSCRHSFALFNYAAEKLNGNPDPGKTVQALLGHRDKTTTDKIYLNASVVLEEALSEADQSHLTKLLSERGL</sequence>
<comment type="caution">
    <text evidence="6">The sequence shown here is derived from an EMBL/GenBank/DDBJ whole genome shotgun (WGS) entry which is preliminary data.</text>
</comment>
<evidence type="ECO:0000313" key="6">
    <source>
        <dbReference type="EMBL" id="KAF1727547.1"/>
    </source>
</evidence>
<keyword evidence="2" id="KW-0229">DNA integration</keyword>
<evidence type="ECO:0000313" key="7">
    <source>
        <dbReference type="Proteomes" id="UP000781710"/>
    </source>
</evidence>
<accession>A0ABQ6ZMH0</accession>
<dbReference type="InterPro" id="IPR013762">
    <property type="entry name" value="Integrase-like_cat_sf"/>
</dbReference>
<dbReference type="RefSeq" id="WP_162336171.1">
    <property type="nucleotide sequence ID" value="NZ_JBHSRQ010000007.1"/>
</dbReference>
<dbReference type="EMBL" id="PDWW01000001">
    <property type="protein sequence ID" value="KAF1727547.1"/>
    <property type="molecule type" value="Genomic_DNA"/>
</dbReference>
<dbReference type="Proteomes" id="UP000781710">
    <property type="component" value="Unassembled WGS sequence"/>
</dbReference>
<dbReference type="InterPro" id="IPR002104">
    <property type="entry name" value="Integrase_catalytic"/>
</dbReference>
<proteinExistence type="inferred from homology"/>
<keyword evidence="7" id="KW-1185">Reference proteome</keyword>
<dbReference type="Gene3D" id="1.10.443.10">
    <property type="entry name" value="Intergrase catalytic core"/>
    <property type="match status" value="1"/>
</dbReference>
<keyword evidence="3" id="KW-0238">DNA-binding</keyword>
<evidence type="ECO:0000256" key="1">
    <source>
        <dbReference type="ARBA" id="ARBA00008857"/>
    </source>
</evidence>